<evidence type="ECO:0000313" key="1">
    <source>
        <dbReference type="EMBL" id="QYD29461.1"/>
    </source>
</evidence>
<reference evidence="1" key="1">
    <citation type="submission" date="2021-07" db="EMBL/GenBank/DDBJ databases">
        <title>Characterization of Emerging Pathogens Carrying KPC-2 Gene in IncP-6 Plasmids Isolated from Urban Sewage in Argentina.</title>
        <authorList>
            <person name="Ghiglione B."/>
            <person name="Haim M.S."/>
            <person name="Dropa M."/>
        </authorList>
    </citation>
    <scope>NUCLEOTIDE SEQUENCE</scope>
    <source>
        <strain evidence="1">WW-19C</strain>
        <plasmid evidence="1">pWW19C-IncHI2</plasmid>
    </source>
</reference>
<dbReference type="GO" id="GO:0004521">
    <property type="term" value="F:RNA endonuclease activity"/>
    <property type="evidence" value="ECO:0007669"/>
    <property type="project" value="InterPro"/>
</dbReference>
<dbReference type="EMBL" id="CP080108">
    <property type="protein sequence ID" value="QYD29461.1"/>
    <property type="molecule type" value="Genomic_DNA"/>
</dbReference>
<dbReference type="InterPro" id="IPR025911">
    <property type="entry name" value="ToxN/AbiQ_toxin"/>
</dbReference>
<evidence type="ECO:0000313" key="2">
    <source>
        <dbReference type="Proteomes" id="UP000826990"/>
    </source>
</evidence>
<dbReference type="Pfam" id="PF13958">
    <property type="entry name" value="ToxN_toxin"/>
    <property type="match status" value="1"/>
</dbReference>
<dbReference type="Proteomes" id="UP000826990">
    <property type="component" value="Plasmid pWW19C-IncHI2"/>
</dbReference>
<dbReference type="GO" id="GO:0003723">
    <property type="term" value="F:RNA binding"/>
    <property type="evidence" value="ECO:0007669"/>
    <property type="project" value="InterPro"/>
</dbReference>
<geneLocation type="plasmid" evidence="1 2">
    <name>pWW19C-IncHI2</name>
</geneLocation>
<organism evidence="1 2">
    <name type="scientific">Enterobacter asburiae</name>
    <dbReference type="NCBI Taxonomy" id="61645"/>
    <lineage>
        <taxon>Bacteria</taxon>
        <taxon>Pseudomonadati</taxon>
        <taxon>Pseudomonadota</taxon>
        <taxon>Gammaproteobacteria</taxon>
        <taxon>Enterobacterales</taxon>
        <taxon>Enterobacteriaceae</taxon>
        <taxon>Enterobacter</taxon>
        <taxon>Enterobacter cloacae complex</taxon>
    </lineage>
</organism>
<dbReference type="AlphaFoldDB" id="A0AAQ0JB77"/>
<sequence>MKFYTVDEQYIAALKAAQPRKVLDNYQGTRPYIGVLLEVNGTKFLAPLTSHKPKHDTIDGSKPTVFKLHEVGNSENKLGMIQINNMIPVYDDVIELLDLGALPRGYRNLLDLQRQFIRKHESEVSDRAARLYKLVTEDADKDSFFSRLSCDFLLLEHVMEEFRNA</sequence>
<protein>
    <submittedName>
        <fullName evidence="1">Type III toxin-antitoxin system ToxN/AbiQ family toxin</fullName>
    </submittedName>
</protein>
<dbReference type="RefSeq" id="WP_059453058.1">
    <property type="nucleotide sequence ID" value="NZ_CP080108.1"/>
</dbReference>
<dbReference type="InterPro" id="IPR053735">
    <property type="entry name" value="Type_III_TA_endoRNase"/>
</dbReference>
<proteinExistence type="predicted"/>
<name>A0AAQ0JB77_ENTAS</name>
<accession>A0AAQ0JB77</accession>
<gene>
    <name evidence="1" type="ORF">KZX48_23960</name>
</gene>
<dbReference type="Gene3D" id="3.10.129.130">
    <property type="match status" value="1"/>
</dbReference>
<keyword evidence="1" id="KW-0614">Plasmid</keyword>